<feature type="transmembrane region" description="Helical" evidence="1">
    <location>
        <begin position="47"/>
        <end position="67"/>
    </location>
</feature>
<sequence length="351" mass="40820">MPKINLIPIPGFYQGIRYDDIFLLIGIIYILLQKRLSLHIFPGGKDYFIFFGFILINGFFSSFMYGYVSFFIALRWIEYTIFFMLLFYSSLSHKNIKYFVIFYIFLNSFVAALQYYGYMGGIYSIGYFGKGDPYVTNRVPGITGGSWELPAILSLFIIPIIADKSFHLFTKLLIIFLASPIVYISGTRTGMVVFFFSVLFSFVTYYRLRLMNLVLVSGIALMFVGQSRMSFITAENFEIPYSMKVRFEGWYEKFIGMDFINYFFGKGLGYSGKVVDGMIARTFLDFGLFGLALYLIYYYRFLRKHKIIGLILLLYSVSIDVFSSSKIMFSLFFTMYYLSMIENKRSGMVSK</sequence>
<feature type="transmembrane region" description="Helical" evidence="1">
    <location>
        <begin position="139"/>
        <end position="161"/>
    </location>
</feature>
<feature type="transmembrane region" description="Helical" evidence="1">
    <location>
        <begin position="311"/>
        <end position="338"/>
    </location>
</feature>
<evidence type="ECO:0000313" key="2">
    <source>
        <dbReference type="EMBL" id="SVB41031.1"/>
    </source>
</evidence>
<name>A0A382DTG2_9ZZZZ</name>
<feature type="transmembrane region" description="Helical" evidence="1">
    <location>
        <begin position="98"/>
        <end position="119"/>
    </location>
</feature>
<reference evidence="2" key="1">
    <citation type="submission" date="2018-05" db="EMBL/GenBank/DDBJ databases">
        <authorList>
            <person name="Lanie J.A."/>
            <person name="Ng W.-L."/>
            <person name="Kazmierczak K.M."/>
            <person name="Andrzejewski T.M."/>
            <person name="Davidsen T.M."/>
            <person name="Wayne K.J."/>
            <person name="Tettelin H."/>
            <person name="Glass J.I."/>
            <person name="Rusch D."/>
            <person name="Podicherti R."/>
            <person name="Tsui H.-C.T."/>
            <person name="Winkler M.E."/>
        </authorList>
    </citation>
    <scope>NUCLEOTIDE SEQUENCE</scope>
</reference>
<gene>
    <name evidence="2" type="ORF">METZ01_LOCUS193885</name>
</gene>
<feature type="transmembrane region" description="Helical" evidence="1">
    <location>
        <begin position="12"/>
        <end position="32"/>
    </location>
</feature>
<keyword evidence="1" id="KW-0812">Transmembrane</keyword>
<protein>
    <submittedName>
        <fullName evidence="2">Uncharacterized protein</fullName>
    </submittedName>
</protein>
<feature type="transmembrane region" description="Helical" evidence="1">
    <location>
        <begin position="73"/>
        <end position="91"/>
    </location>
</feature>
<feature type="transmembrane region" description="Helical" evidence="1">
    <location>
        <begin position="190"/>
        <end position="206"/>
    </location>
</feature>
<feature type="transmembrane region" description="Helical" evidence="1">
    <location>
        <begin position="213"/>
        <end position="234"/>
    </location>
</feature>
<evidence type="ECO:0000256" key="1">
    <source>
        <dbReference type="SAM" id="Phobius"/>
    </source>
</evidence>
<keyword evidence="1" id="KW-0472">Membrane</keyword>
<keyword evidence="1" id="KW-1133">Transmembrane helix</keyword>
<feature type="transmembrane region" description="Helical" evidence="1">
    <location>
        <begin position="278"/>
        <end position="299"/>
    </location>
</feature>
<dbReference type="EMBL" id="UINC01040736">
    <property type="protein sequence ID" value="SVB41031.1"/>
    <property type="molecule type" value="Genomic_DNA"/>
</dbReference>
<dbReference type="AlphaFoldDB" id="A0A382DTG2"/>
<accession>A0A382DTG2</accession>
<organism evidence="2">
    <name type="scientific">marine metagenome</name>
    <dbReference type="NCBI Taxonomy" id="408172"/>
    <lineage>
        <taxon>unclassified sequences</taxon>
        <taxon>metagenomes</taxon>
        <taxon>ecological metagenomes</taxon>
    </lineage>
</organism>
<proteinExistence type="predicted"/>